<protein>
    <submittedName>
        <fullName evidence="1">Uncharacterized protein</fullName>
    </submittedName>
</protein>
<name>X1Q532_9ZZZZ</name>
<reference evidence="1" key="1">
    <citation type="journal article" date="2014" name="Front. Microbiol.">
        <title>High frequency of phylogenetically diverse reductive dehalogenase-homologous genes in deep subseafloor sedimentary metagenomes.</title>
        <authorList>
            <person name="Kawai M."/>
            <person name="Futagami T."/>
            <person name="Toyoda A."/>
            <person name="Takaki Y."/>
            <person name="Nishi S."/>
            <person name="Hori S."/>
            <person name="Arai W."/>
            <person name="Tsubouchi T."/>
            <person name="Morono Y."/>
            <person name="Uchiyama I."/>
            <person name="Ito T."/>
            <person name="Fujiyama A."/>
            <person name="Inagaki F."/>
            <person name="Takami H."/>
        </authorList>
    </citation>
    <scope>NUCLEOTIDE SEQUENCE</scope>
    <source>
        <strain evidence="1">Expedition CK06-06</strain>
    </source>
</reference>
<accession>X1Q532</accession>
<sequence length="35" mass="4406">FYREQKEYNKKIDKMKESYFEKEQSSVTEYCEMVS</sequence>
<feature type="non-terminal residue" evidence="1">
    <location>
        <position position="35"/>
    </location>
</feature>
<organism evidence="1">
    <name type="scientific">marine sediment metagenome</name>
    <dbReference type="NCBI Taxonomy" id="412755"/>
    <lineage>
        <taxon>unclassified sequences</taxon>
        <taxon>metagenomes</taxon>
        <taxon>ecological metagenomes</taxon>
    </lineage>
</organism>
<dbReference type="AlphaFoldDB" id="X1Q532"/>
<dbReference type="EMBL" id="BARV01046167">
    <property type="protein sequence ID" value="GAI63607.1"/>
    <property type="molecule type" value="Genomic_DNA"/>
</dbReference>
<evidence type="ECO:0000313" key="1">
    <source>
        <dbReference type="EMBL" id="GAI63607.1"/>
    </source>
</evidence>
<comment type="caution">
    <text evidence="1">The sequence shown here is derived from an EMBL/GenBank/DDBJ whole genome shotgun (WGS) entry which is preliminary data.</text>
</comment>
<feature type="non-terminal residue" evidence="1">
    <location>
        <position position="1"/>
    </location>
</feature>
<gene>
    <name evidence="1" type="ORF">S06H3_67075</name>
</gene>
<proteinExistence type="predicted"/>